<evidence type="ECO:0000259" key="5">
    <source>
        <dbReference type="Pfam" id="PF08125"/>
    </source>
</evidence>
<dbReference type="Gene3D" id="1.10.1040.10">
    <property type="entry name" value="N-(1-d-carboxylethyl)-l-norvaline Dehydrogenase, domain 2"/>
    <property type="match status" value="1"/>
</dbReference>
<dbReference type="InterPro" id="IPR013118">
    <property type="entry name" value="Mannitol_DH_C"/>
</dbReference>
<dbReference type="RefSeq" id="WP_125578097.1">
    <property type="nucleotide sequence ID" value="NZ_JBHTOF010000011.1"/>
</dbReference>
<reference evidence="7" key="1">
    <citation type="journal article" date="2019" name="Int. J. Syst. Evol. Microbiol.">
        <title>The Global Catalogue of Microorganisms (GCM) 10K type strain sequencing project: providing services to taxonomists for standard genome sequencing and annotation.</title>
        <authorList>
            <consortium name="The Broad Institute Genomics Platform"/>
            <consortium name="The Broad Institute Genome Sequencing Center for Infectious Disease"/>
            <person name="Wu L."/>
            <person name="Ma J."/>
        </authorList>
    </citation>
    <scope>NUCLEOTIDE SEQUENCE [LARGE SCALE GENOMIC DNA]</scope>
    <source>
        <strain evidence="7">CCM 8951</strain>
    </source>
</reference>
<proteinExistence type="predicted"/>
<keyword evidence="1" id="KW-0560">Oxidoreductase</keyword>
<dbReference type="InterPro" id="IPR036291">
    <property type="entry name" value="NAD(P)-bd_dom_sf"/>
</dbReference>
<dbReference type="Pfam" id="PF08125">
    <property type="entry name" value="Mannitol_dh_C"/>
    <property type="match status" value="1"/>
</dbReference>
<dbReference type="InterPro" id="IPR013328">
    <property type="entry name" value="6PGD_dom2"/>
</dbReference>
<dbReference type="EMBL" id="JBHTOF010000011">
    <property type="protein sequence ID" value="MFD1464604.1"/>
    <property type="molecule type" value="Genomic_DNA"/>
</dbReference>
<comment type="caution">
    <text evidence="6">The sequence shown here is derived from an EMBL/GenBank/DDBJ whole genome shotgun (WGS) entry which is preliminary data.</text>
</comment>
<protein>
    <submittedName>
        <fullName evidence="6">Tagaturonate reductase</fullName>
    </submittedName>
</protein>
<dbReference type="InterPro" id="IPR013131">
    <property type="entry name" value="Mannitol_DH_N"/>
</dbReference>
<dbReference type="PRINTS" id="PR00084">
    <property type="entry name" value="MTLDHDRGNASE"/>
</dbReference>
<dbReference type="PANTHER" id="PTHR30524">
    <property type="entry name" value="MANNITOL-1-PHOSPHATE 5-DEHYDROGENASE"/>
    <property type="match status" value="1"/>
</dbReference>
<organism evidence="6 7">
    <name type="scientific">Lapidilactobacillus mulanensis</name>
    <dbReference type="NCBI Taxonomy" id="2485999"/>
    <lineage>
        <taxon>Bacteria</taxon>
        <taxon>Bacillati</taxon>
        <taxon>Bacillota</taxon>
        <taxon>Bacilli</taxon>
        <taxon>Lactobacillales</taxon>
        <taxon>Lactobacillaceae</taxon>
        <taxon>Lapidilactobacillus</taxon>
    </lineage>
</organism>
<dbReference type="Proteomes" id="UP001597244">
    <property type="component" value="Unassembled WGS sequence"/>
</dbReference>
<dbReference type="NCBIfam" id="NF002969">
    <property type="entry name" value="PRK03643.1"/>
    <property type="match status" value="1"/>
</dbReference>
<gene>
    <name evidence="6" type="ORF">ACFQ4L_00665</name>
</gene>
<dbReference type="PANTHER" id="PTHR30524:SF0">
    <property type="entry name" value="ALTRONATE OXIDOREDUCTASE-RELATED"/>
    <property type="match status" value="1"/>
</dbReference>
<name>A0ABW4DIZ5_9LACO</name>
<evidence type="ECO:0000313" key="7">
    <source>
        <dbReference type="Proteomes" id="UP001597244"/>
    </source>
</evidence>
<evidence type="ECO:0000313" key="6">
    <source>
        <dbReference type="EMBL" id="MFD1464604.1"/>
    </source>
</evidence>
<evidence type="ECO:0000256" key="1">
    <source>
        <dbReference type="ARBA" id="ARBA00023002"/>
    </source>
</evidence>
<dbReference type="SUPFAM" id="SSF51735">
    <property type="entry name" value="NAD(P)-binding Rossmann-fold domains"/>
    <property type="match status" value="1"/>
</dbReference>
<evidence type="ECO:0000256" key="3">
    <source>
        <dbReference type="ARBA" id="ARBA00048615"/>
    </source>
</evidence>
<sequence>MGLQQLNHSSRKLPQYPTKVIQFGEGGFLRAFVDWQIQQMNQKDLFQGGVAVVQPIGKGMTSMLDAQDDLYTVLLEGKLNGEKIQEHEVIEAINETVRPYEDYQAYLDLAKNDDAEFIFSNTTEAGIAFDENDQLADRPQNSYPGKLTALLYERFTLGKKGFQIISCELINHNGDALKKIVLQYATLWNLGTDFVNWLNSENNFYSTLVDRIVPGYPRDRAAELEQEWGYRDNLIVKAEPFLIFVIEGDPKLEKLLPLRAADLNVVVTDNMQPYRNRKVSLLNGPHTTMSPIARLAGIETVGQVMSDPDFYQFINDEMYEEIIPTVALPQDELTEYAEGVKERFENPYVKHELSSIALNSISKFRARLLPTFKRYAAARHQLPQRITLALAAYLKIYAGKADFAPQDTPEVIAEFAQLIKTNDYIHAALADTTLWGEDLTQYRGLAELVTQDIRVLDELGARAAVLQINQ</sequence>
<keyword evidence="7" id="KW-1185">Reference proteome</keyword>
<accession>A0ABW4DIZ5</accession>
<evidence type="ECO:0000259" key="4">
    <source>
        <dbReference type="Pfam" id="PF01232"/>
    </source>
</evidence>
<keyword evidence="2" id="KW-0520">NAD</keyword>
<dbReference type="InterPro" id="IPR008927">
    <property type="entry name" value="6-PGluconate_DH-like_C_sf"/>
</dbReference>
<dbReference type="Gene3D" id="3.40.50.720">
    <property type="entry name" value="NAD(P)-binding Rossmann-like Domain"/>
    <property type="match status" value="1"/>
</dbReference>
<evidence type="ECO:0000256" key="2">
    <source>
        <dbReference type="ARBA" id="ARBA00023027"/>
    </source>
</evidence>
<feature type="domain" description="Mannitol dehydrogenase N-terminal" evidence="4">
    <location>
        <begin position="19"/>
        <end position="252"/>
    </location>
</feature>
<comment type="catalytic activity">
    <reaction evidence="3">
        <text>D-mannitol 1-phosphate + NAD(+) = beta-D-fructose 6-phosphate + NADH + H(+)</text>
        <dbReference type="Rhea" id="RHEA:19661"/>
        <dbReference type="ChEBI" id="CHEBI:15378"/>
        <dbReference type="ChEBI" id="CHEBI:57540"/>
        <dbReference type="ChEBI" id="CHEBI:57634"/>
        <dbReference type="ChEBI" id="CHEBI:57945"/>
        <dbReference type="ChEBI" id="CHEBI:61381"/>
        <dbReference type="EC" id="1.1.1.17"/>
    </reaction>
</comment>
<dbReference type="InterPro" id="IPR000669">
    <property type="entry name" value="Mannitol_DH"/>
</dbReference>
<dbReference type="Pfam" id="PF01232">
    <property type="entry name" value="Mannitol_dh"/>
    <property type="match status" value="1"/>
</dbReference>
<feature type="domain" description="Mannitol dehydrogenase C-terminal" evidence="5">
    <location>
        <begin position="270"/>
        <end position="454"/>
    </location>
</feature>
<dbReference type="SUPFAM" id="SSF48179">
    <property type="entry name" value="6-phosphogluconate dehydrogenase C-terminal domain-like"/>
    <property type="match status" value="1"/>
</dbReference>